<evidence type="ECO:0000256" key="1">
    <source>
        <dbReference type="ARBA" id="ARBA00022630"/>
    </source>
</evidence>
<keyword evidence="3" id="KW-1185">Reference proteome</keyword>
<evidence type="ECO:0000256" key="2">
    <source>
        <dbReference type="ARBA" id="ARBA00023002"/>
    </source>
</evidence>
<reference evidence="4" key="1">
    <citation type="submission" date="2022-11" db="UniProtKB">
        <authorList>
            <consortium name="WormBaseParasite"/>
        </authorList>
    </citation>
    <scope>IDENTIFICATION</scope>
</reference>
<dbReference type="Gene3D" id="3.20.20.70">
    <property type="entry name" value="Aldolase class I"/>
    <property type="match status" value="2"/>
</dbReference>
<sequence length="359" mass="39839">MAKRWPIKEKGDSSVLNESIQFPTSKKVAKNRLLKPPMTESMSTWDSQDMSKSGFPTQQLINVYEKWSLGGFGLLVTGNVFVDPNSVLGPEMSFIHPNFDSYERKNAFRKSANALKRGGGLAIAQLSHGGRLTPIKINPHPWAPSSIRHESKVKIKEIPPEKGFIVGIKVNTHEFGNKDFPSDEVVKICQEFDKLGFDFIELSGGTVEQMILNADKIRESTKNREAFFQEYSRQIKPAVKNVKLYLTGGLRTVCGMNDVINSGIADGVGIGRPCMAEPDIAKKILSGEVQSVAYNVFEDSYMFYMMSSLVLLNQAAATSVDETGDDLTSGMSDYSQTCSKAILKISIVLKMIPKFMKRM</sequence>
<dbReference type="WBParaSite" id="ACRNAN_Path_21.g63.t1">
    <property type="protein sequence ID" value="ACRNAN_Path_21.g63.t1"/>
    <property type="gene ID" value="ACRNAN_Path_21.g63"/>
</dbReference>
<keyword evidence="2" id="KW-0560">Oxidoreductase</keyword>
<organism evidence="3 4">
    <name type="scientific">Acrobeloides nanus</name>
    <dbReference type="NCBI Taxonomy" id="290746"/>
    <lineage>
        <taxon>Eukaryota</taxon>
        <taxon>Metazoa</taxon>
        <taxon>Ecdysozoa</taxon>
        <taxon>Nematoda</taxon>
        <taxon>Chromadorea</taxon>
        <taxon>Rhabditida</taxon>
        <taxon>Tylenchina</taxon>
        <taxon>Cephalobomorpha</taxon>
        <taxon>Cephaloboidea</taxon>
        <taxon>Cephalobidae</taxon>
        <taxon>Acrobeloides</taxon>
    </lineage>
</organism>
<dbReference type="AlphaFoldDB" id="A0A914C4H5"/>
<dbReference type="PANTHER" id="PTHR43656:SF5">
    <property type="entry name" value="NADH:FLAVIN OXIDOREDUCTASE_NADH OXIDASE N-TERMINAL DOMAIN-CONTAINING PROTEIN"/>
    <property type="match status" value="1"/>
</dbReference>
<evidence type="ECO:0000313" key="4">
    <source>
        <dbReference type="WBParaSite" id="ACRNAN_Path_21.g63.t1"/>
    </source>
</evidence>
<dbReference type="InterPro" id="IPR013785">
    <property type="entry name" value="Aldolase_TIM"/>
</dbReference>
<protein>
    <submittedName>
        <fullName evidence="4">NADH:flavin oxidoreductase/NADH oxidase N-terminal domain-containing protein</fullName>
    </submittedName>
</protein>
<keyword evidence="1" id="KW-0285">Flavoprotein</keyword>
<accession>A0A914C4H5</accession>
<evidence type="ECO:0000313" key="3">
    <source>
        <dbReference type="Proteomes" id="UP000887540"/>
    </source>
</evidence>
<name>A0A914C4H5_9BILA</name>
<dbReference type="InterPro" id="IPR051799">
    <property type="entry name" value="NADH_flavin_oxidoreductase"/>
</dbReference>
<dbReference type="PANTHER" id="PTHR43656">
    <property type="entry name" value="BINDING OXIDOREDUCTASE, PUTATIVE (AFU_ORTHOLOGUE AFUA_2G08260)-RELATED"/>
    <property type="match status" value="1"/>
</dbReference>
<dbReference type="SUPFAM" id="SSF51395">
    <property type="entry name" value="FMN-linked oxidoreductases"/>
    <property type="match status" value="1"/>
</dbReference>
<dbReference type="GO" id="GO:0016491">
    <property type="term" value="F:oxidoreductase activity"/>
    <property type="evidence" value="ECO:0007669"/>
    <property type="project" value="UniProtKB-KW"/>
</dbReference>
<dbReference type="Proteomes" id="UP000887540">
    <property type="component" value="Unplaced"/>
</dbReference>
<proteinExistence type="predicted"/>